<dbReference type="Pfam" id="PF11706">
    <property type="entry name" value="zf-CGNR"/>
    <property type="match status" value="1"/>
</dbReference>
<dbReference type="Proteomes" id="UP001156691">
    <property type="component" value="Unassembled WGS sequence"/>
</dbReference>
<reference evidence="3" key="1">
    <citation type="journal article" date="2019" name="Int. J. Syst. Evol. Microbiol.">
        <title>The Global Catalogue of Microorganisms (GCM) 10K type strain sequencing project: providing services to taxonomists for standard genome sequencing and annotation.</title>
        <authorList>
            <consortium name="The Broad Institute Genomics Platform"/>
            <consortium name="The Broad Institute Genome Sequencing Center for Infectious Disease"/>
            <person name="Wu L."/>
            <person name="Ma J."/>
        </authorList>
    </citation>
    <scope>NUCLEOTIDE SEQUENCE [LARGE SCALE GENOMIC DNA]</scope>
    <source>
        <strain evidence="3">NBRC 112416</strain>
    </source>
</reference>
<dbReference type="PANTHER" id="PTHR35525">
    <property type="entry name" value="BLL6575 PROTEIN"/>
    <property type="match status" value="1"/>
</dbReference>
<evidence type="ECO:0000313" key="3">
    <source>
        <dbReference type="Proteomes" id="UP001156691"/>
    </source>
</evidence>
<name>A0ABQ5W265_9HYPH</name>
<dbReference type="InterPro" id="IPR010852">
    <property type="entry name" value="ABATE"/>
</dbReference>
<dbReference type="InterPro" id="IPR023286">
    <property type="entry name" value="ABATE_dom_sf"/>
</dbReference>
<gene>
    <name evidence="2" type="ORF">GCM10010862_12020</name>
</gene>
<keyword evidence="3" id="KW-1185">Reference proteome</keyword>
<dbReference type="EMBL" id="BSNS01000007">
    <property type="protein sequence ID" value="GLQ53943.1"/>
    <property type="molecule type" value="Genomic_DNA"/>
</dbReference>
<dbReference type="PANTHER" id="PTHR35525:SF3">
    <property type="entry name" value="BLL6575 PROTEIN"/>
    <property type="match status" value="1"/>
</dbReference>
<accession>A0ABQ5W265</accession>
<proteinExistence type="predicted"/>
<protein>
    <recommendedName>
        <fullName evidence="1">Zinc finger CGNR domain-containing protein</fullName>
    </recommendedName>
</protein>
<evidence type="ECO:0000313" key="2">
    <source>
        <dbReference type="EMBL" id="GLQ53943.1"/>
    </source>
</evidence>
<evidence type="ECO:0000259" key="1">
    <source>
        <dbReference type="Pfam" id="PF11706"/>
    </source>
</evidence>
<dbReference type="Gene3D" id="1.10.3300.10">
    <property type="entry name" value="Jann2411-like domain"/>
    <property type="match status" value="1"/>
</dbReference>
<feature type="domain" description="Zinc finger CGNR" evidence="1">
    <location>
        <begin position="163"/>
        <end position="202"/>
    </location>
</feature>
<comment type="caution">
    <text evidence="2">The sequence shown here is derived from an EMBL/GenBank/DDBJ whole genome shotgun (WGS) entry which is preliminary data.</text>
</comment>
<dbReference type="InterPro" id="IPR021005">
    <property type="entry name" value="Znf_CGNR"/>
</dbReference>
<sequence>MPLKRLRSLSSDHTAWVPEHFIGGHPALDLANAVFNRRWPEEDNELLKSARDIGNWFKASGLADARQAGAVARIPGEAFVERVHALREVSARVFGAIAAGKAPAMEALGFLFSAAASGLSAGDITPNGARPELSPSEWRHPDAVTAFLALLSVEAFFTLPRERLRSCPRCGWLFLDTSRGGKRRWCSMRTCGNREKVSRHREHD</sequence>
<dbReference type="SUPFAM" id="SSF160904">
    <property type="entry name" value="Jann2411-like"/>
    <property type="match status" value="1"/>
</dbReference>
<organism evidence="2 3">
    <name type="scientific">Devosia nitrariae</name>
    <dbReference type="NCBI Taxonomy" id="2071872"/>
    <lineage>
        <taxon>Bacteria</taxon>
        <taxon>Pseudomonadati</taxon>
        <taxon>Pseudomonadota</taxon>
        <taxon>Alphaproteobacteria</taxon>
        <taxon>Hyphomicrobiales</taxon>
        <taxon>Devosiaceae</taxon>
        <taxon>Devosia</taxon>
    </lineage>
</organism>
<dbReference type="Pfam" id="PF07336">
    <property type="entry name" value="ABATE"/>
    <property type="match status" value="1"/>
</dbReference>